<keyword evidence="10 15" id="KW-1133">Transmembrane helix</keyword>
<evidence type="ECO:0000256" key="8">
    <source>
        <dbReference type="ARBA" id="ARBA00022777"/>
    </source>
</evidence>
<evidence type="ECO:0000256" key="7">
    <source>
        <dbReference type="ARBA" id="ARBA00022741"/>
    </source>
</evidence>
<keyword evidence="17" id="KW-1185">Reference proteome</keyword>
<dbReference type="InterPro" id="IPR036945">
    <property type="entry name" value="DAGK_sf"/>
</dbReference>
<dbReference type="CDD" id="cd14265">
    <property type="entry name" value="UDPK_IM_like"/>
    <property type="match status" value="1"/>
</dbReference>
<dbReference type="Gene3D" id="1.10.287.3610">
    <property type="match status" value="1"/>
</dbReference>
<evidence type="ECO:0000256" key="3">
    <source>
        <dbReference type="ARBA" id="ARBA00022475"/>
    </source>
</evidence>
<organism evidence="16 17">
    <name type="scientific">Lentilactobacillus rapi DSM 19907 = JCM 15042</name>
    <dbReference type="NCBI Taxonomy" id="1423795"/>
    <lineage>
        <taxon>Bacteria</taxon>
        <taxon>Bacillati</taxon>
        <taxon>Bacillota</taxon>
        <taxon>Bacilli</taxon>
        <taxon>Lactobacillales</taxon>
        <taxon>Lactobacillaceae</taxon>
        <taxon>Lentilactobacillus</taxon>
    </lineage>
</organism>
<dbReference type="PANTHER" id="PTHR34299">
    <property type="entry name" value="DIACYLGLYCEROL KINASE"/>
    <property type="match status" value="1"/>
</dbReference>
<evidence type="ECO:0000256" key="9">
    <source>
        <dbReference type="ARBA" id="ARBA00022840"/>
    </source>
</evidence>
<comment type="similarity">
    <text evidence="2">Belongs to the bacterial diacylglycerol kinase family.</text>
</comment>
<keyword evidence="5" id="KW-0808">Transferase</keyword>
<comment type="caution">
    <text evidence="16">The sequence shown here is derived from an EMBL/GenBank/DDBJ whole genome shotgun (WGS) entry which is preliminary data.</text>
</comment>
<sequence>MIGSEVLNSIIENVVDLIVGHHFDLLAKRAKDIAAGGVLMSALFAIIIGSLIFIPRFIELLS</sequence>
<keyword evidence="4" id="KW-0444">Lipid biosynthesis</keyword>
<keyword evidence="8" id="KW-0418">Kinase</keyword>
<evidence type="ECO:0000313" key="17">
    <source>
        <dbReference type="Proteomes" id="UP000051977"/>
    </source>
</evidence>
<keyword evidence="9" id="KW-0067">ATP-binding</keyword>
<evidence type="ECO:0000256" key="5">
    <source>
        <dbReference type="ARBA" id="ARBA00022679"/>
    </source>
</evidence>
<dbReference type="Proteomes" id="UP000051977">
    <property type="component" value="Unassembled WGS sequence"/>
</dbReference>
<accession>A0ABR5PBI6</accession>
<keyword evidence="11" id="KW-0443">Lipid metabolism</keyword>
<evidence type="ECO:0000256" key="4">
    <source>
        <dbReference type="ARBA" id="ARBA00022516"/>
    </source>
</evidence>
<dbReference type="EMBL" id="AZEI01000076">
    <property type="protein sequence ID" value="KRL15945.1"/>
    <property type="molecule type" value="Genomic_DNA"/>
</dbReference>
<evidence type="ECO:0008006" key="18">
    <source>
        <dbReference type="Google" id="ProtNLM"/>
    </source>
</evidence>
<keyword evidence="3" id="KW-1003">Cell membrane</keyword>
<name>A0ABR5PBI6_9LACO</name>
<proteinExistence type="inferred from homology"/>
<dbReference type="Pfam" id="PF01219">
    <property type="entry name" value="DAGK_prokar"/>
    <property type="match status" value="1"/>
</dbReference>
<evidence type="ECO:0000256" key="14">
    <source>
        <dbReference type="ARBA" id="ARBA00023264"/>
    </source>
</evidence>
<comment type="subcellular location">
    <subcellularLocation>
        <location evidence="1">Cell membrane</location>
        <topology evidence="1">Multi-pass membrane protein</topology>
    </subcellularLocation>
</comment>
<evidence type="ECO:0000256" key="12">
    <source>
        <dbReference type="ARBA" id="ARBA00023136"/>
    </source>
</evidence>
<dbReference type="InterPro" id="IPR033717">
    <property type="entry name" value="UDPK"/>
</dbReference>
<evidence type="ECO:0000313" key="16">
    <source>
        <dbReference type="EMBL" id="KRL15945.1"/>
    </source>
</evidence>
<keyword evidence="13" id="KW-0594">Phospholipid biosynthesis</keyword>
<evidence type="ECO:0000256" key="13">
    <source>
        <dbReference type="ARBA" id="ARBA00023209"/>
    </source>
</evidence>
<keyword evidence="12 15" id="KW-0472">Membrane</keyword>
<reference evidence="16 17" key="1">
    <citation type="journal article" date="2015" name="Genome Announc.">
        <title>Expanding the biotechnology potential of lactobacilli through comparative genomics of 213 strains and associated genera.</title>
        <authorList>
            <person name="Sun Z."/>
            <person name="Harris H.M."/>
            <person name="McCann A."/>
            <person name="Guo C."/>
            <person name="Argimon S."/>
            <person name="Zhang W."/>
            <person name="Yang X."/>
            <person name="Jeffery I.B."/>
            <person name="Cooney J.C."/>
            <person name="Kagawa T.F."/>
            <person name="Liu W."/>
            <person name="Song Y."/>
            <person name="Salvetti E."/>
            <person name="Wrobel A."/>
            <person name="Rasinkangas P."/>
            <person name="Parkhill J."/>
            <person name="Rea M.C."/>
            <person name="O'Sullivan O."/>
            <person name="Ritari J."/>
            <person name="Douillard F.P."/>
            <person name="Paul Ross R."/>
            <person name="Yang R."/>
            <person name="Briner A.E."/>
            <person name="Felis G.E."/>
            <person name="de Vos W.M."/>
            <person name="Barrangou R."/>
            <person name="Klaenhammer T.R."/>
            <person name="Caufield P.W."/>
            <person name="Cui Y."/>
            <person name="Zhang H."/>
            <person name="O'Toole P.W."/>
        </authorList>
    </citation>
    <scope>NUCLEOTIDE SEQUENCE [LARGE SCALE GENOMIC DNA]</scope>
    <source>
        <strain evidence="16 17">DSM 19907</strain>
    </source>
</reference>
<keyword evidence="14" id="KW-1208">Phospholipid metabolism</keyword>
<evidence type="ECO:0000256" key="15">
    <source>
        <dbReference type="SAM" id="Phobius"/>
    </source>
</evidence>
<feature type="transmembrane region" description="Helical" evidence="15">
    <location>
        <begin position="33"/>
        <end position="54"/>
    </location>
</feature>
<protein>
    <recommendedName>
        <fullName evidence="18">Diacylglycerol kinase</fullName>
    </recommendedName>
</protein>
<keyword evidence="7" id="KW-0547">Nucleotide-binding</keyword>
<evidence type="ECO:0000256" key="10">
    <source>
        <dbReference type="ARBA" id="ARBA00022989"/>
    </source>
</evidence>
<evidence type="ECO:0000256" key="2">
    <source>
        <dbReference type="ARBA" id="ARBA00005967"/>
    </source>
</evidence>
<gene>
    <name evidence="16" type="ORF">FD12_GL000417</name>
</gene>
<evidence type="ECO:0000256" key="6">
    <source>
        <dbReference type="ARBA" id="ARBA00022692"/>
    </source>
</evidence>
<keyword evidence="6 15" id="KW-0812">Transmembrane</keyword>
<dbReference type="InterPro" id="IPR000829">
    <property type="entry name" value="DAGK"/>
</dbReference>
<evidence type="ECO:0000256" key="11">
    <source>
        <dbReference type="ARBA" id="ARBA00023098"/>
    </source>
</evidence>
<dbReference type="PANTHER" id="PTHR34299:SF1">
    <property type="entry name" value="DIACYLGLYCEROL KINASE"/>
    <property type="match status" value="1"/>
</dbReference>
<evidence type="ECO:0000256" key="1">
    <source>
        <dbReference type="ARBA" id="ARBA00004651"/>
    </source>
</evidence>